<dbReference type="Proteomes" id="UP000284395">
    <property type="component" value="Unassembled WGS sequence"/>
</dbReference>
<comment type="caution">
    <text evidence="4">The sequence shown here is derived from an EMBL/GenBank/DDBJ whole genome shotgun (WGS) entry which is preliminary data.</text>
</comment>
<evidence type="ECO:0000259" key="3">
    <source>
        <dbReference type="PROSITE" id="PS50404"/>
    </source>
</evidence>
<dbReference type="GO" id="GO:0016491">
    <property type="term" value="F:oxidoreductase activity"/>
    <property type="evidence" value="ECO:0007669"/>
    <property type="project" value="UniProtKB-KW"/>
</dbReference>
<reference evidence="4 5" key="1">
    <citation type="submission" date="2018-09" db="EMBL/GenBank/DDBJ databases">
        <title>Altererythrobacter spongiae sp. nov., isolated from a marine sponge.</title>
        <authorList>
            <person name="Zhuang L."/>
            <person name="Luo L."/>
        </authorList>
    </citation>
    <scope>NUCLEOTIDE SEQUENCE [LARGE SCALE GENOMIC DNA]</scope>
    <source>
        <strain evidence="4 5">HN-Y73</strain>
    </source>
</reference>
<dbReference type="InterPro" id="IPR051122">
    <property type="entry name" value="SDR_DHRS6-like"/>
</dbReference>
<protein>
    <submittedName>
        <fullName evidence="4">SDR family oxidoreductase</fullName>
    </submittedName>
</protein>
<dbReference type="PANTHER" id="PTHR43477">
    <property type="entry name" value="DIHYDROANTICAPSIN 7-DEHYDROGENASE"/>
    <property type="match status" value="1"/>
</dbReference>
<gene>
    <name evidence="4" type="ORF">D6851_00780</name>
</gene>
<dbReference type="Gene3D" id="1.20.1050.10">
    <property type="match status" value="1"/>
</dbReference>
<dbReference type="Gene3D" id="3.40.50.720">
    <property type="entry name" value="NAD(P)-binding Rossmann-like Domain"/>
    <property type="match status" value="1"/>
</dbReference>
<dbReference type="Pfam" id="PF13417">
    <property type="entry name" value="GST_N_3"/>
    <property type="match status" value="1"/>
</dbReference>
<evidence type="ECO:0000313" key="5">
    <source>
        <dbReference type="Proteomes" id="UP000284395"/>
    </source>
</evidence>
<keyword evidence="2" id="KW-0560">Oxidoreductase</keyword>
<dbReference type="SUPFAM" id="SSF52833">
    <property type="entry name" value="Thioredoxin-like"/>
    <property type="match status" value="1"/>
</dbReference>
<dbReference type="InterPro" id="IPR036282">
    <property type="entry name" value="Glutathione-S-Trfase_C_sf"/>
</dbReference>
<name>A0A420EQW7_9SPHN</name>
<dbReference type="PANTHER" id="PTHR43477:SF1">
    <property type="entry name" value="DIHYDROANTICAPSIN 7-DEHYDROGENASE"/>
    <property type="match status" value="1"/>
</dbReference>
<dbReference type="InterPro" id="IPR036249">
    <property type="entry name" value="Thioredoxin-like_sf"/>
</dbReference>
<dbReference type="InterPro" id="IPR002347">
    <property type="entry name" value="SDR_fam"/>
</dbReference>
<dbReference type="PRINTS" id="PR00081">
    <property type="entry name" value="GDHRDH"/>
</dbReference>
<accession>A0A420EQW7</accession>
<comment type="similarity">
    <text evidence="1">Belongs to the short-chain dehydrogenases/reductases (SDR) family.</text>
</comment>
<dbReference type="InterPro" id="IPR004045">
    <property type="entry name" value="Glutathione_S-Trfase_N"/>
</dbReference>
<feature type="domain" description="GST N-terminal" evidence="3">
    <location>
        <begin position="1"/>
        <end position="44"/>
    </location>
</feature>
<dbReference type="Pfam" id="PF13561">
    <property type="entry name" value="adh_short_C2"/>
    <property type="match status" value="1"/>
</dbReference>
<dbReference type="EMBL" id="RAPF01000001">
    <property type="protein sequence ID" value="RKF23073.1"/>
    <property type="molecule type" value="Genomic_DNA"/>
</dbReference>
<dbReference type="AlphaFoldDB" id="A0A420EQW7"/>
<evidence type="ECO:0000313" key="4">
    <source>
        <dbReference type="EMBL" id="RKF23073.1"/>
    </source>
</evidence>
<evidence type="ECO:0000256" key="1">
    <source>
        <dbReference type="ARBA" id="ARBA00006484"/>
    </source>
</evidence>
<dbReference type="SUPFAM" id="SSF47616">
    <property type="entry name" value="GST C-terminal domain-like"/>
    <property type="match status" value="1"/>
</dbReference>
<dbReference type="Gene3D" id="3.40.30.10">
    <property type="entry name" value="Glutaredoxin"/>
    <property type="match status" value="1"/>
</dbReference>
<organism evidence="4 5">
    <name type="scientific">Altericroceibacterium spongiae</name>
    <dbReference type="NCBI Taxonomy" id="2320269"/>
    <lineage>
        <taxon>Bacteria</taxon>
        <taxon>Pseudomonadati</taxon>
        <taxon>Pseudomonadota</taxon>
        <taxon>Alphaproteobacteria</taxon>
        <taxon>Sphingomonadales</taxon>
        <taxon>Erythrobacteraceae</taxon>
        <taxon>Altericroceibacterium</taxon>
    </lineage>
</organism>
<sequence>MLGTDAFGKLSPIRKVPILVVDGTPVAESLPICELIEELHPEPALLPGDPLLRARARMLANFANQYIAVPSVKMFGNRRAGGGEDIDKDMRELLTRGLTALETAIATGPYAIGDTSGIGLAVAKGAIAEGAEAFVGSSQAAKVDQAKDEAGEGLSGALIDVTDESSVKAFFEKAGKFDHLVYTAGDWGNRSPKVLTDYEPGDFTDLLKVRFSGAVIVIKHAIPLMNEGGSVTLTGGMVAHRPRKGAPLTTVMAGTIESLVQGLAMDIAPLRTNAVFPGAIDTGVWGAKAAEEFKGFTDPLPISRLGQPEEVAEAYLYLMKGSYTTGTVLMVDGGKVLV</sequence>
<evidence type="ECO:0000256" key="2">
    <source>
        <dbReference type="ARBA" id="ARBA00023002"/>
    </source>
</evidence>
<keyword evidence="5" id="KW-1185">Reference proteome</keyword>
<dbReference type="InterPro" id="IPR036291">
    <property type="entry name" value="NAD(P)-bd_dom_sf"/>
</dbReference>
<dbReference type="PROSITE" id="PS50404">
    <property type="entry name" value="GST_NTER"/>
    <property type="match status" value="1"/>
</dbReference>
<dbReference type="SUPFAM" id="SSF51735">
    <property type="entry name" value="NAD(P)-binding Rossmann-fold domains"/>
    <property type="match status" value="1"/>
</dbReference>
<proteinExistence type="inferred from homology"/>